<accession>A0A844DXZ9</accession>
<evidence type="ECO:0000313" key="4">
    <source>
        <dbReference type="Proteomes" id="UP000431304"/>
    </source>
</evidence>
<dbReference type="AlphaFoldDB" id="A0A844DXZ9"/>
<evidence type="ECO:0000313" key="3">
    <source>
        <dbReference type="EMBL" id="MSD15812.1"/>
    </source>
</evidence>
<comment type="caution">
    <text evidence="3">The sequence shown here is derived from an EMBL/GenBank/DDBJ whole genome shotgun (WGS) entry which is preliminary data.</text>
</comment>
<sequence>MGETIMDHRAERMKSLIIQTFFECLKTEDFSQLTVGQIAEHARINRSTFYRYFSDKYTLRDEIVDDIVQDFAEHMEVDFLHMNIEDEVHTRSLQDGLIRLSSQKCRLEILWNQNLLGRNVFDEMMNAGARKVEAEILNHPTISAERKQLADWYAKLLVNNFLVTVRWWFSHSDTVSASQITTMMKRHMLYGTIPTLKESR</sequence>
<gene>
    <name evidence="3" type="ORF">GKE72_06930</name>
</gene>
<organism evidence="3 4">
    <name type="scientific">Eubacterium ramulus</name>
    <dbReference type="NCBI Taxonomy" id="39490"/>
    <lineage>
        <taxon>Bacteria</taxon>
        <taxon>Bacillati</taxon>
        <taxon>Bacillota</taxon>
        <taxon>Clostridia</taxon>
        <taxon>Eubacteriales</taxon>
        <taxon>Eubacteriaceae</taxon>
        <taxon>Eubacterium</taxon>
    </lineage>
</organism>
<dbReference type="InterPro" id="IPR009057">
    <property type="entry name" value="Homeodomain-like_sf"/>
</dbReference>
<dbReference type="GO" id="GO:0003677">
    <property type="term" value="F:DNA binding"/>
    <property type="evidence" value="ECO:0007669"/>
    <property type="project" value="UniProtKB-KW"/>
</dbReference>
<evidence type="ECO:0000256" key="1">
    <source>
        <dbReference type="ARBA" id="ARBA00023125"/>
    </source>
</evidence>
<dbReference type="EMBL" id="WKRA01000009">
    <property type="protein sequence ID" value="MSD15812.1"/>
    <property type="molecule type" value="Genomic_DNA"/>
</dbReference>
<dbReference type="PANTHER" id="PTHR43479">
    <property type="entry name" value="ACREF/ENVCD OPERON REPRESSOR-RELATED"/>
    <property type="match status" value="1"/>
</dbReference>
<dbReference type="Proteomes" id="UP000431304">
    <property type="component" value="Unassembled WGS sequence"/>
</dbReference>
<protein>
    <submittedName>
        <fullName evidence="3">TetR family transcriptional regulator</fullName>
    </submittedName>
</protein>
<name>A0A844DXZ9_EUBRA</name>
<evidence type="ECO:0000259" key="2">
    <source>
        <dbReference type="Pfam" id="PF00440"/>
    </source>
</evidence>
<reference evidence="3 4" key="1">
    <citation type="journal article" date="2019" name="Nat. Med.">
        <title>A library of human gut bacterial isolates paired with longitudinal multiomics data enables mechanistic microbiome research.</title>
        <authorList>
            <person name="Poyet M."/>
            <person name="Groussin M."/>
            <person name="Gibbons S.M."/>
            <person name="Avila-Pacheco J."/>
            <person name="Jiang X."/>
            <person name="Kearney S.M."/>
            <person name="Perrotta A.R."/>
            <person name="Berdy B."/>
            <person name="Zhao S."/>
            <person name="Lieberman T.D."/>
            <person name="Swanson P.K."/>
            <person name="Smith M."/>
            <person name="Roesemann S."/>
            <person name="Alexander J.E."/>
            <person name="Rich S.A."/>
            <person name="Livny J."/>
            <person name="Vlamakis H."/>
            <person name="Clish C."/>
            <person name="Bullock K."/>
            <person name="Deik A."/>
            <person name="Scott J."/>
            <person name="Pierce K.A."/>
            <person name="Xavier R.J."/>
            <person name="Alm E.J."/>
        </authorList>
    </citation>
    <scope>NUCLEOTIDE SEQUENCE [LARGE SCALE GENOMIC DNA]</scope>
    <source>
        <strain evidence="3 4">BIOML-A3</strain>
    </source>
</reference>
<dbReference type="Pfam" id="PF00440">
    <property type="entry name" value="TetR_N"/>
    <property type="match status" value="1"/>
</dbReference>
<keyword evidence="1" id="KW-0238">DNA-binding</keyword>
<dbReference type="InterPro" id="IPR050624">
    <property type="entry name" value="HTH-type_Tx_Regulator"/>
</dbReference>
<dbReference type="SUPFAM" id="SSF46689">
    <property type="entry name" value="Homeodomain-like"/>
    <property type="match status" value="1"/>
</dbReference>
<proteinExistence type="predicted"/>
<dbReference type="PANTHER" id="PTHR43479:SF7">
    <property type="entry name" value="TETR-FAMILY TRANSCRIPTIONAL REGULATOR"/>
    <property type="match status" value="1"/>
</dbReference>
<dbReference type="InterPro" id="IPR001647">
    <property type="entry name" value="HTH_TetR"/>
</dbReference>
<dbReference type="Gene3D" id="1.10.357.10">
    <property type="entry name" value="Tetracycline Repressor, domain 2"/>
    <property type="match status" value="1"/>
</dbReference>
<feature type="domain" description="HTH tetR-type" evidence="2">
    <location>
        <begin position="22"/>
        <end position="63"/>
    </location>
</feature>